<proteinExistence type="predicted"/>
<organism evidence="2 3">
    <name type="scientific">Penicillium vulpinum</name>
    <dbReference type="NCBI Taxonomy" id="29845"/>
    <lineage>
        <taxon>Eukaryota</taxon>
        <taxon>Fungi</taxon>
        <taxon>Dikarya</taxon>
        <taxon>Ascomycota</taxon>
        <taxon>Pezizomycotina</taxon>
        <taxon>Eurotiomycetes</taxon>
        <taxon>Eurotiomycetidae</taxon>
        <taxon>Eurotiales</taxon>
        <taxon>Aspergillaceae</taxon>
        <taxon>Penicillium</taxon>
    </lineage>
</organism>
<sequence>MRTIVTQQAKIPLPVDVSWKFSFARSPTWDNQIKIHHFCKKDVHIQGRDTPTIIHIHDNPYPAALDNCRDALQWAHSPAGRIELRSPLSGRDGRRGFDNCRTRL</sequence>
<evidence type="ECO:0000256" key="1">
    <source>
        <dbReference type="SAM" id="MobiDB-lite"/>
    </source>
</evidence>
<evidence type="ECO:0000313" key="3">
    <source>
        <dbReference type="Proteomes" id="UP000191518"/>
    </source>
</evidence>
<accession>A0A1V6SBJ9</accession>
<feature type="region of interest" description="Disordered" evidence="1">
    <location>
        <begin position="85"/>
        <end position="104"/>
    </location>
</feature>
<keyword evidence="3" id="KW-1185">Reference proteome</keyword>
<reference evidence="3" key="1">
    <citation type="journal article" date="2017" name="Nat. Microbiol.">
        <title>Global analysis of biosynthetic gene clusters reveals vast potential of secondary metabolite production in Penicillium species.</title>
        <authorList>
            <person name="Nielsen J.C."/>
            <person name="Grijseels S."/>
            <person name="Prigent S."/>
            <person name="Ji B."/>
            <person name="Dainat J."/>
            <person name="Nielsen K.F."/>
            <person name="Frisvad J.C."/>
            <person name="Workman M."/>
            <person name="Nielsen J."/>
        </authorList>
    </citation>
    <scope>NUCLEOTIDE SEQUENCE [LARGE SCALE GENOMIC DNA]</scope>
    <source>
        <strain evidence="3">IBT 29486</strain>
    </source>
</reference>
<dbReference type="Proteomes" id="UP000191518">
    <property type="component" value="Unassembled WGS sequence"/>
</dbReference>
<dbReference type="EMBL" id="MDYP01000002">
    <property type="protein sequence ID" value="OQE11387.1"/>
    <property type="molecule type" value="Genomic_DNA"/>
</dbReference>
<evidence type="ECO:0000313" key="2">
    <source>
        <dbReference type="EMBL" id="OQE11387.1"/>
    </source>
</evidence>
<gene>
    <name evidence="2" type="ORF">PENVUL_c002G00863</name>
</gene>
<comment type="caution">
    <text evidence="2">The sequence shown here is derived from an EMBL/GenBank/DDBJ whole genome shotgun (WGS) entry which is preliminary data.</text>
</comment>
<feature type="compositionally biased region" description="Basic and acidic residues" evidence="1">
    <location>
        <begin position="91"/>
        <end position="104"/>
    </location>
</feature>
<protein>
    <submittedName>
        <fullName evidence="2">Uncharacterized protein</fullName>
    </submittedName>
</protein>
<dbReference type="AlphaFoldDB" id="A0A1V6SBJ9"/>
<name>A0A1V6SBJ9_9EURO</name>